<dbReference type="EMBL" id="JAUEPU010000057">
    <property type="protein sequence ID" value="KAK0484223.1"/>
    <property type="molecule type" value="Genomic_DNA"/>
</dbReference>
<evidence type="ECO:0000313" key="2">
    <source>
        <dbReference type="Proteomes" id="UP001175228"/>
    </source>
</evidence>
<comment type="caution">
    <text evidence="1">The sequence shown here is derived from an EMBL/GenBank/DDBJ whole genome shotgun (WGS) entry which is preliminary data.</text>
</comment>
<dbReference type="Gene3D" id="1.10.600.10">
    <property type="entry name" value="Farnesyl Diphosphate Synthase"/>
    <property type="match status" value="1"/>
</dbReference>
<dbReference type="Proteomes" id="UP001175228">
    <property type="component" value="Unassembled WGS sequence"/>
</dbReference>
<dbReference type="AlphaFoldDB" id="A0AA39PJ80"/>
<evidence type="ECO:0000313" key="1">
    <source>
        <dbReference type="EMBL" id="KAK0484223.1"/>
    </source>
</evidence>
<dbReference type="InterPro" id="IPR008949">
    <property type="entry name" value="Isoprenoid_synthase_dom_sf"/>
</dbReference>
<name>A0AA39PJ80_9AGAR</name>
<protein>
    <submittedName>
        <fullName evidence="1">Uncharacterized protein</fullName>
    </submittedName>
</protein>
<gene>
    <name evidence="1" type="ORF">EDD18DRAFT_1361783</name>
</gene>
<reference evidence="1" key="1">
    <citation type="submission" date="2023-06" db="EMBL/GenBank/DDBJ databases">
        <authorList>
            <consortium name="Lawrence Berkeley National Laboratory"/>
            <person name="Ahrendt S."/>
            <person name="Sahu N."/>
            <person name="Indic B."/>
            <person name="Wong-Bajracharya J."/>
            <person name="Merenyi Z."/>
            <person name="Ke H.-M."/>
            <person name="Monk M."/>
            <person name="Kocsube S."/>
            <person name="Drula E."/>
            <person name="Lipzen A."/>
            <person name="Balint B."/>
            <person name="Henrissat B."/>
            <person name="Andreopoulos B."/>
            <person name="Martin F.M."/>
            <person name="Harder C.B."/>
            <person name="Rigling D."/>
            <person name="Ford K.L."/>
            <person name="Foster G.D."/>
            <person name="Pangilinan J."/>
            <person name="Papanicolaou A."/>
            <person name="Barry K."/>
            <person name="LaButti K."/>
            <person name="Viragh M."/>
            <person name="Koriabine M."/>
            <person name="Yan M."/>
            <person name="Riley R."/>
            <person name="Champramary S."/>
            <person name="Plett K.L."/>
            <person name="Tsai I.J."/>
            <person name="Slot J."/>
            <person name="Sipos G."/>
            <person name="Plett J."/>
            <person name="Nagy L.G."/>
            <person name="Grigoriev I.V."/>
        </authorList>
    </citation>
    <scope>NUCLEOTIDE SEQUENCE</scope>
    <source>
        <strain evidence="1">HWK02</strain>
    </source>
</reference>
<keyword evidence="2" id="KW-1185">Reference proteome</keyword>
<proteinExistence type="predicted"/>
<organism evidence="1 2">
    <name type="scientific">Armillaria luteobubalina</name>
    <dbReference type="NCBI Taxonomy" id="153913"/>
    <lineage>
        <taxon>Eukaryota</taxon>
        <taxon>Fungi</taxon>
        <taxon>Dikarya</taxon>
        <taxon>Basidiomycota</taxon>
        <taxon>Agaricomycotina</taxon>
        <taxon>Agaricomycetes</taxon>
        <taxon>Agaricomycetidae</taxon>
        <taxon>Agaricales</taxon>
        <taxon>Marasmiineae</taxon>
        <taxon>Physalacriaceae</taxon>
        <taxon>Armillaria</taxon>
    </lineage>
</organism>
<accession>A0AA39PJ80</accession>
<sequence length="237" mass="26918">MSYSLSRTGFAPEESWTQMRESDRLDEEILFSVLSPPRICDLFSDLGRWLRVACAPPSRIRSASTPDRVARACLGGRALPQAAWWSPEDLRALEWRLDTPTIGYVDDEHWRRFFGIGPLVFYLNKMGRPMGRHADLESERTWLQRVWTLQEMGGDYLIGGRAREGGAGCRGRNVPGCKLNCGISVVNDAEINKGTSLTDDECLKTAVLGWNIELLRTFFLIWDNMTNSSIMHRGQLY</sequence>